<dbReference type="EMBL" id="JAJAPW010000004">
    <property type="protein sequence ID" value="MCB4799049.1"/>
    <property type="molecule type" value="Genomic_DNA"/>
</dbReference>
<sequence>MITSKFNEEINILETEFTGEVDSVSILLYLNEFKTNTTLPRTLKTLVKAEKVKFKFSVKDLKDFNAVKNQSLKQYNNVASAVVISNPIGAALCTMYGALANNESYKYKVFSTQEAALLWLNSM</sequence>
<dbReference type="RefSeq" id="WP_226543567.1">
    <property type="nucleotide sequence ID" value="NZ_JAJAPW010000004.1"/>
</dbReference>
<organism evidence="1 2">
    <name type="scientific">Neotamlana laminarinivorans</name>
    <dbReference type="NCBI Taxonomy" id="2883124"/>
    <lineage>
        <taxon>Bacteria</taxon>
        <taxon>Pseudomonadati</taxon>
        <taxon>Bacteroidota</taxon>
        <taxon>Flavobacteriia</taxon>
        <taxon>Flavobacteriales</taxon>
        <taxon>Flavobacteriaceae</taxon>
        <taxon>Neotamlana</taxon>
    </lineage>
</organism>
<keyword evidence="2" id="KW-1185">Reference proteome</keyword>
<accession>A0A9X1L415</accession>
<reference evidence="1" key="1">
    <citation type="submission" date="2021-10" db="EMBL/GenBank/DDBJ databases">
        <title>Tamlana sargassums sp. nov., and Tamlana laminarinivorans sp. nov., two new bacteria isolated from the brown alga.</title>
        <authorList>
            <person name="Li J."/>
        </authorList>
    </citation>
    <scope>NUCLEOTIDE SEQUENCE</scope>
    <source>
        <strain evidence="1">PT2-4</strain>
    </source>
</reference>
<evidence type="ECO:0000313" key="1">
    <source>
        <dbReference type="EMBL" id="MCB4799049.1"/>
    </source>
</evidence>
<dbReference type="Proteomes" id="UP001139199">
    <property type="component" value="Unassembled WGS sequence"/>
</dbReference>
<evidence type="ECO:0000313" key="2">
    <source>
        <dbReference type="Proteomes" id="UP001139199"/>
    </source>
</evidence>
<dbReference type="AlphaFoldDB" id="A0A9X1L415"/>
<name>A0A9X1L415_9FLAO</name>
<evidence type="ECO:0008006" key="3">
    <source>
        <dbReference type="Google" id="ProtNLM"/>
    </source>
</evidence>
<comment type="caution">
    <text evidence="1">The sequence shown here is derived from an EMBL/GenBank/DDBJ whole genome shotgun (WGS) entry which is preliminary data.</text>
</comment>
<proteinExistence type="predicted"/>
<gene>
    <name evidence="1" type="ORF">LG649_09340</name>
</gene>
<protein>
    <recommendedName>
        <fullName evidence="3">STAS/SEC14 domain-containing protein</fullName>
    </recommendedName>
</protein>